<dbReference type="HOGENOM" id="CLU_047530_3_1_6"/>
<reference evidence="4 5" key="1">
    <citation type="journal article" date="2005" name="Nucleic Acids Res.">
        <title>Genomic blueprint of Hahella chejuensis, a marine microbe producing an algicidal agent.</title>
        <authorList>
            <person name="Jeong H."/>
            <person name="Yim J.H."/>
            <person name="Lee C."/>
            <person name="Choi S.-H."/>
            <person name="Park Y.K."/>
            <person name="Yoon S.H."/>
            <person name="Hur C.-G."/>
            <person name="Kang H.-Y."/>
            <person name="Kim D."/>
            <person name="Lee H.H."/>
            <person name="Park K.H."/>
            <person name="Park S.-H."/>
            <person name="Park H.-S."/>
            <person name="Lee H.K."/>
            <person name="Oh T.K."/>
            <person name="Kim J.F."/>
        </authorList>
    </citation>
    <scope>NUCLEOTIDE SEQUENCE [LARGE SCALE GENOMIC DNA]</scope>
    <source>
        <strain evidence="4 5">KCTC 2396</strain>
    </source>
</reference>
<feature type="transmembrane region" description="Helical" evidence="2">
    <location>
        <begin position="114"/>
        <end position="133"/>
    </location>
</feature>
<dbReference type="eggNOG" id="COG5373">
    <property type="taxonomic scope" value="Bacteria"/>
</dbReference>
<evidence type="ECO:0000313" key="5">
    <source>
        <dbReference type="Proteomes" id="UP000000238"/>
    </source>
</evidence>
<sequence>MSSEAASNPAANDRPGSRLRQARENLGWSIPETAERLHVIPRYVKAIEDGEHGQLPGLVFLKGYVRAYARLVNLSEDRVIEDLEQELSLGDAGFTEERAAPTPSYEEKPKSGGGLWLILLALAVAAGLIYYFLSGRDIVSTGSTGTTMQEPEIPSEVVVVPGGSSDAIEPPAPVAEKDSSAVESEPMLLDGSTLEEEGQEPSPEDLLQPEDTGTAETSASEQPPPVTEDPVSVEPAPSSASEQPAPQAAIGKVAVRATFVGDCWFDLRDKSNNRVVGLYRQGDVVDFQGEYPLRFIIGAVDAVKLEVNGKPLDFGQYRVRNNRVEMTLER</sequence>
<feature type="compositionally biased region" description="Low complexity" evidence="1">
    <location>
        <begin position="230"/>
        <end position="247"/>
    </location>
</feature>
<dbReference type="Proteomes" id="UP000000238">
    <property type="component" value="Chromosome"/>
</dbReference>
<keyword evidence="2" id="KW-0472">Membrane</keyword>
<evidence type="ECO:0000256" key="2">
    <source>
        <dbReference type="SAM" id="Phobius"/>
    </source>
</evidence>
<dbReference type="Gene3D" id="1.10.260.40">
    <property type="entry name" value="lambda repressor-like DNA-binding domains"/>
    <property type="match status" value="1"/>
</dbReference>
<evidence type="ECO:0000256" key="1">
    <source>
        <dbReference type="SAM" id="MobiDB-lite"/>
    </source>
</evidence>
<dbReference type="InterPro" id="IPR001387">
    <property type="entry name" value="Cro/C1-type_HTH"/>
</dbReference>
<dbReference type="CDD" id="cd00093">
    <property type="entry name" value="HTH_XRE"/>
    <property type="match status" value="1"/>
</dbReference>
<dbReference type="PANTHER" id="PTHR34475">
    <property type="match status" value="1"/>
</dbReference>
<feature type="compositionally biased region" description="Acidic residues" evidence="1">
    <location>
        <begin position="193"/>
        <end position="203"/>
    </location>
</feature>
<feature type="region of interest" description="Disordered" evidence="1">
    <location>
        <begin position="160"/>
        <end position="247"/>
    </location>
</feature>
<dbReference type="OrthoDB" id="9790252at2"/>
<organism evidence="4 5">
    <name type="scientific">Hahella chejuensis (strain KCTC 2396)</name>
    <dbReference type="NCBI Taxonomy" id="349521"/>
    <lineage>
        <taxon>Bacteria</taxon>
        <taxon>Pseudomonadati</taxon>
        <taxon>Pseudomonadota</taxon>
        <taxon>Gammaproteobacteria</taxon>
        <taxon>Oceanospirillales</taxon>
        <taxon>Hahellaceae</taxon>
        <taxon>Hahella</taxon>
    </lineage>
</organism>
<accession>Q2SDW3</accession>
<dbReference type="RefSeq" id="WP_011398228.1">
    <property type="nucleotide sequence ID" value="NC_007645.1"/>
</dbReference>
<dbReference type="AlphaFoldDB" id="Q2SDW3"/>
<dbReference type="GO" id="GO:0003677">
    <property type="term" value="F:DNA binding"/>
    <property type="evidence" value="ECO:0007669"/>
    <property type="project" value="InterPro"/>
</dbReference>
<dbReference type="InterPro" id="IPR050400">
    <property type="entry name" value="Bact_Cytoskel_RodZ"/>
</dbReference>
<keyword evidence="5" id="KW-1185">Reference proteome</keyword>
<dbReference type="InterPro" id="IPR010982">
    <property type="entry name" value="Lambda_DNA-bd_dom_sf"/>
</dbReference>
<proteinExistence type="predicted"/>
<dbReference type="EMBL" id="CP000155">
    <property type="protein sequence ID" value="ABC31161.1"/>
    <property type="molecule type" value="Genomic_DNA"/>
</dbReference>
<protein>
    <submittedName>
        <fullName evidence="4">Uncharacterized protein conserved in bacteria</fullName>
    </submittedName>
</protein>
<dbReference type="SUPFAM" id="SSF47413">
    <property type="entry name" value="lambda repressor-like DNA-binding domains"/>
    <property type="match status" value="1"/>
</dbReference>
<dbReference type="Pfam" id="PF13413">
    <property type="entry name" value="HTH_25"/>
    <property type="match status" value="1"/>
</dbReference>
<dbReference type="KEGG" id="hch:HCH_04457"/>
<evidence type="ECO:0000259" key="3">
    <source>
        <dbReference type="Pfam" id="PF13464"/>
    </source>
</evidence>
<evidence type="ECO:0000313" key="4">
    <source>
        <dbReference type="EMBL" id="ABC31161.1"/>
    </source>
</evidence>
<name>Q2SDW3_HAHCH</name>
<keyword evidence="2" id="KW-1133">Transmembrane helix</keyword>
<dbReference type="Pfam" id="PF13464">
    <property type="entry name" value="RodZ_C"/>
    <property type="match status" value="1"/>
</dbReference>
<dbReference type="InterPro" id="IPR025194">
    <property type="entry name" value="RodZ-like_C"/>
</dbReference>
<gene>
    <name evidence="4" type="ordered locus">HCH_04457</name>
</gene>
<dbReference type="eggNOG" id="COG1426">
    <property type="taxonomic scope" value="Bacteria"/>
</dbReference>
<dbReference type="STRING" id="349521.HCH_04457"/>
<keyword evidence="2" id="KW-0812">Transmembrane</keyword>
<feature type="domain" description="Cytoskeleton protein RodZ-like C-terminal" evidence="3">
    <location>
        <begin position="258"/>
        <end position="325"/>
    </location>
</feature>
<dbReference type="PANTHER" id="PTHR34475:SF1">
    <property type="entry name" value="CYTOSKELETON PROTEIN RODZ"/>
    <property type="match status" value="1"/>
</dbReference>